<organism evidence="3 4">
    <name type="scientific">Rhizocola hellebori</name>
    <dbReference type="NCBI Taxonomy" id="1392758"/>
    <lineage>
        <taxon>Bacteria</taxon>
        <taxon>Bacillati</taxon>
        <taxon>Actinomycetota</taxon>
        <taxon>Actinomycetes</taxon>
        <taxon>Micromonosporales</taxon>
        <taxon>Micromonosporaceae</taxon>
        <taxon>Rhizocola</taxon>
    </lineage>
</organism>
<dbReference type="AlphaFoldDB" id="A0A8J3Q6K8"/>
<proteinExistence type="inferred from homology"/>
<accession>A0A8J3Q6K8</accession>
<dbReference type="CDD" id="cd07826">
    <property type="entry name" value="SRPBCC_CalC_Aha1-like_9"/>
    <property type="match status" value="1"/>
</dbReference>
<evidence type="ECO:0000313" key="3">
    <source>
        <dbReference type="EMBL" id="GIH04251.1"/>
    </source>
</evidence>
<dbReference type="Pfam" id="PF08327">
    <property type="entry name" value="AHSA1"/>
    <property type="match status" value="1"/>
</dbReference>
<dbReference type="RefSeq" id="WP_203908127.1">
    <property type="nucleotide sequence ID" value="NZ_BONY01000011.1"/>
</dbReference>
<dbReference type="EMBL" id="BONY01000011">
    <property type="protein sequence ID" value="GIH04251.1"/>
    <property type="molecule type" value="Genomic_DNA"/>
</dbReference>
<dbReference type="Gene3D" id="3.30.530.20">
    <property type="match status" value="1"/>
</dbReference>
<evidence type="ECO:0000259" key="2">
    <source>
        <dbReference type="Pfam" id="PF08327"/>
    </source>
</evidence>
<sequence length="158" mass="17958">MGTKNELTVTMQGDTEIVMTRVFDAPRQAVFEAHSSCEHITQWWGQPGDKLGCEMDFREGGRYRFVQHKQDGSELAFRGEYREIKPFELLVQTFEFEGMPGHIAVERLVFEEHDGKTTVISTTDYGTTEDRDGIVASGMETGAAQAYNQLEEYLLGRH</sequence>
<dbReference type="SUPFAM" id="SSF55961">
    <property type="entry name" value="Bet v1-like"/>
    <property type="match status" value="1"/>
</dbReference>
<evidence type="ECO:0000313" key="4">
    <source>
        <dbReference type="Proteomes" id="UP000612899"/>
    </source>
</evidence>
<dbReference type="InterPro" id="IPR013538">
    <property type="entry name" value="ASHA1/2-like_C"/>
</dbReference>
<dbReference type="Proteomes" id="UP000612899">
    <property type="component" value="Unassembled WGS sequence"/>
</dbReference>
<gene>
    <name evidence="3" type="ORF">Rhe02_23180</name>
</gene>
<feature type="domain" description="Activator of Hsp90 ATPase homologue 1/2-like C-terminal" evidence="2">
    <location>
        <begin position="24"/>
        <end position="154"/>
    </location>
</feature>
<reference evidence="3" key="1">
    <citation type="submission" date="2021-01" db="EMBL/GenBank/DDBJ databases">
        <title>Whole genome shotgun sequence of Rhizocola hellebori NBRC 109834.</title>
        <authorList>
            <person name="Komaki H."/>
            <person name="Tamura T."/>
        </authorList>
    </citation>
    <scope>NUCLEOTIDE SEQUENCE</scope>
    <source>
        <strain evidence="3">NBRC 109834</strain>
    </source>
</reference>
<dbReference type="InterPro" id="IPR023393">
    <property type="entry name" value="START-like_dom_sf"/>
</dbReference>
<comment type="caution">
    <text evidence="3">The sequence shown here is derived from an EMBL/GenBank/DDBJ whole genome shotgun (WGS) entry which is preliminary data.</text>
</comment>
<evidence type="ECO:0000256" key="1">
    <source>
        <dbReference type="ARBA" id="ARBA00006817"/>
    </source>
</evidence>
<keyword evidence="4" id="KW-1185">Reference proteome</keyword>
<protein>
    <submittedName>
        <fullName evidence="3">ATPase</fullName>
    </submittedName>
</protein>
<comment type="similarity">
    <text evidence="1">Belongs to the AHA1 family.</text>
</comment>
<name>A0A8J3Q6K8_9ACTN</name>